<feature type="region of interest" description="Disordered" evidence="1">
    <location>
        <begin position="75"/>
        <end position="102"/>
    </location>
</feature>
<dbReference type="AlphaFoldDB" id="A0A8G0LB58"/>
<keyword evidence="3" id="KW-1185">Reference proteome</keyword>
<protein>
    <submittedName>
        <fullName evidence="2">Uncharacterized protein</fullName>
    </submittedName>
</protein>
<proteinExistence type="predicted"/>
<dbReference type="Proteomes" id="UP000826661">
    <property type="component" value="Chromosome III"/>
</dbReference>
<sequence>MPQPEGFAEEMASSSHAEFPCTVEHPRYTAVLSTKYCKRKPLVLRFSGQQLANRAGLVPLQTPLFASFAPYDRPPADPMPKGSSHAPPCCIRAVNSRTRNES</sequence>
<name>A0A8G0LB58_9HYPO</name>
<accession>A0A8G0LB58</accession>
<evidence type="ECO:0000313" key="2">
    <source>
        <dbReference type="EMBL" id="QYS99113.1"/>
    </source>
</evidence>
<dbReference type="EMBL" id="CP075866">
    <property type="protein sequence ID" value="QYS99113.1"/>
    <property type="molecule type" value="Genomic_DNA"/>
</dbReference>
<reference evidence="2 3" key="1">
    <citation type="journal article" date="2021" name="BMC Genomics">
        <title>Telomere-to-telomere genome assembly of asparaginase-producing Trichoderma simmonsii.</title>
        <authorList>
            <person name="Chung D."/>
            <person name="Kwon Y.M."/>
            <person name="Yang Y."/>
        </authorList>
    </citation>
    <scope>NUCLEOTIDE SEQUENCE [LARGE SCALE GENOMIC DNA]</scope>
    <source>
        <strain evidence="2 3">GH-Sj1</strain>
    </source>
</reference>
<gene>
    <name evidence="2" type="ORF">H0G86_006260</name>
</gene>
<organism evidence="2 3">
    <name type="scientific">Trichoderma simmonsii</name>
    <dbReference type="NCBI Taxonomy" id="1491479"/>
    <lineage>
        <taxon>Eukaryota</taxon>
        <taxon>Fungi</taxon>
        <taxon>Dikarya</taxon>
        <taxon>Ascomycota</taxon>
        <taxon>Pezizomycotina</taxon>
        <taxon>Sordariomycetes</taxon>
        <taxon>Hypocreomycetidae</taxon>
        <taxon>Hypocreales</taxon>
        <taxon>Hypocreaceae</taxon>
        <taxon>Trichoderma</taxon>
    </lineage>
</organism>
<evidence type="ECO:0000313" key="3">
    <source>
        <dbReference type="Proteomes" id="UP000826661"/>
    </source>
</evidence>
<evidence type="ECO:0000256" key="1">
    <source>
        <dbReference type="SAM" id="MobiDB-lite"/>
    </source>
</evidence>